<evidence type="ECO:0000256" key="1">
    <source>
        <dbReference type="SAM" id="SignalP"/>
    </source>
</evidence>
<dbReference type="EMBL" id="FAOZ01000033">
    <property type="protein sequence ID" value="CUU59918.1"/>
    <property type="molecule type" value="Genomic_DNA"/>
</dbReference>
<dbReference type="Gene3D" id="3.40.190.10">
    <property type="entry name" value="Periplasmic binding protein-like II"/>
    <property type="match status" value="1"/>
</dbReference>
<protein>
    <submittedName>
        <fullName evidence="3">Ca-activated chloride channel family protein</fullName>
    </submittedName>
</protein>
<sequence>MSIRVRLGALVLALTAAATLPACSGGEPPLADGAGPKTTLTVLAGSELKDIEPLLADLRHDTGVRLDVTYTGTLDGADRISRRQAGTDLAWFSSDRYLRLLPGGADAAVTSTSIMRSPVVLGVRQSVARRLGWSGNPNVTWKDVAAAARAGNLRYGMTNPASSNSGFSALVGVAAALAGTADALTSADIRPAELTDFFSGQKLTAGSSGYLNDAYVDRQDSLDAMINYESVLLSLNASNRLREPLELIFPKDGIITADYPLLLLDPDRRDAYQRVVDWLRSPATQQRLQEQTSRRPATPTVPLDTRFTAGDTHVELPFPGTAAVADELILAYLNHFRAPTHAIFVLDLSGSMKGDRISDLRSALIGLTGADSSLAARFTSFRAREKITLVPFDSGVNQIRDFAVTDPSPDSPELKELRRAVDGFNAGGDTAIYSALGAAYDRAAADLARDGSYYTSVVLLTDGENTAGASADDFLAHYRSLSPAARAVPTFTVLFGDADPDALRQIADVTGGTVFDAGSTSLPDVFREIRGYQ</sequence>
<dbReference type="Gene3D" id="3.40.50.410">
    <property type="entry name" value="von Willebrand factor, type A domain"/>
    <property type="match status" value="1"/>
</dbReference>
<dbReference type="CDD" id="cd00198">
    <property type="entry name" value="vWFA"/>
    <property type="match status" value="1"/>
</dbReference>
<dbReference type="PROSITE" id="PS50234">
    <property type="entry name" value="VWFA"/>
    <property type="match status" value="1"/>
</dbReference>
<evidence type="ECO:0000313" key="4">
    <source>
        <dbReference type="Proteomes" id="UP000198802"/>
    </source>
</evidence>
<keyword evidence="4" id="KW-1185">Reference proteome</keyword>
<feature type="chain" id="PRO_5039278221" evidence="1">
    <location>
        <begin position="25"/>
        <end position="533"/>
    </location>
</feature>
<reference evidence="4" key="1">
    <citation type="submission" date="2015-11" db="EMBL/GenBank/DDBJ databases">
        <authorList>
            <person name="Varghese N."/>
        </authorList>
    </citation>
    <scope>NUCLEOTIDE SEQUENCE [LARGE SCALE GENOMIC DNA]</scope>
    <source>
        <strain evidence="4">DSM 45899</strain>
    </source>
</reference>
<proteinExistence type="predicted"/>
<dbReference type="InterPro" id="IPR036465">
    <property type="entry name" value="vWFA_dom_sf"/>
</dbReference>
<evidence type="ECO:0000259" key="2">
    <source>
        <dbReference type="PROSITE" id="PS50234"/>
    </source>
</evidence>
<keyword evidence="1" id="KW-0732">Signal</keyword>
<accession>A0A0S4QXU3</accession>
<feature type="domain" description="VWFA" evidence="2">
    <location>
        <begin position="341"/>
        <end position="529"/>
    </location>
</feature>
<dbReference type="SUPFAM" id="SSF53300">
    <property type="entry name" value="vWA-like"/>
    <property type="match status" value="1"/>
</dbReference>
<evidence type="ECO:0000313" key="3">
    <source>
        <dbReference type="EMBL" id="CUU59918.1"/>
    </source>
</evidence>
<dbReference type="SMART" id="SM00327">
    <property type="entry name" value="VWA"/>
    <property type="match status" value="1"/>
</dbReference>
<dbReference type="Pfam" id="PF13531">
    <property type="entry name" value="SBP_bac_11"/>
    <property type="match status" value="1"/>
</dbReference>
<name>A0A0S4QXU3_9ACTN</name>
<gene>
    <name evidence="3" type="ORF">Ga0074812_13342</name>
</gene>
<organism evidence="3 4">
    <name type="scientific">Parafrankia irregularis</name>
    <dbReference type="NCBI Taxonomy" id="795642"/>
    <lineage>
        <taxon>Bacteria</taxon>
        <taxon>Bacillati</taxon>
        <taxon>Actinomycetota</taxon>
        <taxon>Actinomycetes</taxon>
        <taxon>Frankiales</taxon>
        <taxon>Frankiaceae</taxon>
        <taxon>Parafrankia</taxon>
    </lineage>
</organism>
<dbReference type="InterPro" id="IPR002035">
    <property type="entry name" value="VWF_A"/>
</dbReference>
<dbReference type="AlphaFoldDB" id="A0A0S4QXU3"/>
<dbReference type="Pfam" id="PF00092">
    <property type="entry name" value="VWA"/>
    <property type="match status" value="1"/>
</dbReference>
<dbReference type="Proteomes" id="UP000198802">
    <property type="component" value="Unassembled WGS sequence"/>
</dbReference>
<dbReference type="SUPFAM" id="SSF53850">
    <property type="entry name" value="Periplasmic binding protein-like II"/>
    <property type="match status" value="1"/>
</dbReference>
<dbReference type="RefSeq" id="WP_091284358.1">
    <property type="nucleotide sequence ID" value="NZ_FAOZ01000033.1"/>
</dbReference>
<feature type="signal peptide" evidence="1">
    <location>
        <begin position="1"/>
        <end position="24"/>
    </location>
</feature>